<sequence>MNVSLNKIDFTLTTLLNELQRFQNLTMGKGKEVEANVATIEKELVGGSSFKSRVGPSKIKKKGKGKTHENSKRNKVAKGKCYYCNEDGH</sequence>
<dbReference type="AlphaFoldDB" id="A0A5A7TSS9"/>
<evidence type="ECO:0000256" key="1">
    <source>
        <dbReference type="SAM" id="MobiDB-lite"/>
    </source>
</evidence>
<dbReference type="Proteomes" id="UP000321947">
    <property type="component" value="Unassembled WGS sequence"/>
</dbReference>
<dbReference type="EMBL" id="SSTE01014036">
    <property type="protein sequence ID" value="KAA0046472.1"/>
    <property type="molecule type" value="Genomic_DNA"/>
</dbReference>
<evidence type="ECO:0000313" key="4">
    <source>
        <dbReference type="Proteomes" id="UP000321393"/>
    </source>
</evidence>
<name>A0A5A7TSS9_CUCMM</name>
<organism evidence="2 4">
    <name type="scientific">Cucumis melo var. makuwa</name>
    <name type="common">Oriental melon</name>
    <dbReference type="NCBI Taxonomy" id="1194695"/>
    <lineage>
        <taxon>Eukaryota</taxon>
        <taxon>Viridiplantae</taxon>
        <taxon>Streptophyta</taxon>
        <taxon>Embryophyta</taxon>
        <taxon>Tracheophyta</taxon>
        <taxon>Spermatophyta</taxon>
        <taxon>Magnoliopsida</taxon>
        <taxon>eudicotyledons</taxon>
        <taxon>Gunneridae</taxon>
        <taxon>Pentapetalae</taxon>
        <taxon>rosids</taxon>
        <taxon>fabids</taxon>
        <taxon>Cucurbitales</taxon>
        <taxon>Cucurbitaceae</taxon>
        <taxon>Benincaseae</taxon>
        <taxon>Cucumis</taxon>
    </lineage>
</organism>
<gene>
    <name evidence="3" type="ORF">E5676_scaffold1251G00400</name>
    <name evidence="2" type="ORF">E6C27_scaffold543G00520</name>
</gene>
<evidence type="ECO:0000313" key="3">
    <source>
        <dbReference type="EMBL" id="TYJ97739.1"/>
    </source>
</evidence>
<evidence type="ECO:0000313" key="5">
    <source>
        <dbReference type="Proteomes" id="UP000321947"/>
    </source>
</evidence>
<comment type="caution">
    <text evidence="2">The sequence shown here is derived from an EMBL/GenBank/DDBJ whole genome shotgun (WGS) entry which is preliminary data.</text>
</comment>
<proteinExistence type="predicted"/>
<accession>A0A5A7TSS9</accession>
<dbReference type="OrthoDB" id="1920930at2759"/>
<reference evidence="4 5" key="1">
    <citation type="submission" date="2019-08" db="EMBL/GenBank/DDBJ databases">
        <title>Draft genome sequences of two oriental melons (Cucumis melo L. var makuwa).</title>
        <authorList>
            <person name="Kwon S.-Y."/>
        </authorList>
    </citation>
    <scope>NUCLEOTIDE SEQUENCE [LARGE SCALE GENOMIC DNA]</scope>
    <source>
        <strain evidence="5">cv. Chang Bougi</strain>
        <strain evidence="4">cv. SW 3</strain>
        <tissue evidence="2">Leaf</tissue>
    </source>
</reference>
<feature type="region of interest" description="Disordered" evidence="1">
    <location>
        <begin position="48"/>
        <end position="73"/>
    </location>
</feature>
<protein>
    <submittedName>
        <fullName evidence="2">Gag/pol protein</fullName>
    </submittedName>
</protein>
<evidence type="ECO:0000313" key="2">
    <source>
        <dbReference type="EMBL" id="KAA0046472.1"/>
    </source>
</evidence>
<dbReference type="EMBL" id="SSTD01018615">
    <property type="protein sequence ID" value="TYJ97739.1"/>
    <property type="molecule type" value="Genomic_DNA"/>
</dbReference>
<dbReference type="Proteomes" id="UP000321393">
    <property type="component" value="Unassembled WGS sequence"/>
</dbReference>